<evidence type="ECO:0000313" key="2">
    <source>
        <dbReference type="EMBL" id="VAW33306.1"/>
    </source>
</evidence>
<reference evidence="2" key="1">
    <citation type="submission" date="2018-06" db="EMBL/GenBank/DDBJ databases">
        <authorList>
            <person name="Zhirakovskaya E."/>
        </authorList>
    </citation>
    <scope>NUCLEOTIDE SEQUENCE</scope>
</reference>
<protein>
    <submittedName>
        <fullName evidence="2">Uncharacterized protein</fullName>
    </submittedName>
</protein>
<name>A0A3B0VMC1_9ZZZZ</name>
<sequence length="103" mass="12132">METIEELRYESIWEGVIRLIIEFSILYTIFFILLGRNTNIDSANVFYIGFFFIVVFLIPLEVVNNLRGKLLFGANDQQLPYHQAENSESLEILRNPWESLLPY</sequence>
<evidence type="ECO:0000256" key="1">
    <source>
        <dbReference type="SAM" id="Phobius"/>
    </source>
</evidence>
<feature type="transmembrane region" description="Helical" evidence="1">
    <location>
        <begin position="45"/>
        <end position="63"/>
    </location>
</feature>
<organism evidence="2">
    <name type="scientific">hydrothermal vent metagenome</name>
    <dbReference type="NCBI Taxonomy" id="652676"/>
    <lineage>
        <taxon>unclassified sequences</taxon>
        <taxon>metagenomes</taxon>
        <taxon>ecological metagenomes</taxon>
    </lineage>
</organism>
<gene>
    <name evidence="2" type="ORF">MNBD_GAMMA01-1222</name>
</gene>
<dbReference type="EMBL" id="UOEW01000025">
    <property type="protein sequence ID" value="VAW33306.1"/>
    <property type="molecule type" value="Genomic_DNA"/>
</dbReference>
<proteinExistence type="predicted"/>
<feature type="transmembrane region" description="Helical" evidence="1">
    <location>
        <begin position="12"/>
        <end position="33"/>
    </location>
</feature>
<dbReference type="AlphaFoldDB" id="A0A3B0VMC1"/>
<keyword evidence="1" id="KW-1133">Transmembrane helix</keyword>
<keyword evidence="1" id="KW-0812">Transmembrane</keyword>
<feature type="non-terminal residue" evidence="2">
    <location>
        <position position="103"/>
    </location>
</feature>
<accession>A0A3B0VMC1</accession>
<keyword evidence="1" id="KW-0472">Membrane</keyword>